<proteinExistence type="predicted"/>
<name>C7RD62_ANAPD</name>
<reference evidence="2 3" key="1">
    <citation type="journal article" date="2009" name="Stand. Genomic Sci.">
        <title>Complete genome sequence of Anaerococcus prevotii type strain (PC1).</title>
        <authorList>
            <person name="Labutti K."/>
            <person name="Pukall R."/>
            <person name="Steenblock K."/>
            <person name="Glavina Del Rio T."/>
            <person name="Tice H."/>
            <person name="Copeland A."/>
            <person name="Cheng J.F."/>
            <person name="Lucas S."/>
            <person name="Chen F."/>
            <person name="Nolan M."/>
            <person name="Bruce D."/>
            <person name="Goodwin L."/>
            <person name="Pitluck S."/>
            <person name="Ivanova N."/>
            <person name="Mavromatis K."/>
            <person name="Ovchinnikova G."/>
            <person name="Pati A."/>
            <person name="Chen A."/>
            <person name="Palaniappan K."/>
            <person name="Land M."/>
            <person name="Hauser L."/>
            <person name="Chang Y.J."/>
            <person name="Jeffries C.D."/>
            <person name="Chain P."/>
            <person name="Saunders E."/>
            <person name="Brettin T."/>
            <person name="Detter J.C."/>
            <person name="Han C."/>
            <person name="Goker M."/>
            <person name="Bristow J."/>
            <person name="Eisen J.A."/>
            <person name="Markowitz V."/>
            <person name="Hugenholtz P."/>
            <person name="Kyrpides N.C."/>
            <person name="Klenk H.P."/>
            <person name="Lapidus A."/>
        </authorList>
    </citation>
    <scope>NUCLEOTIDE SEQUENCE [LARGE SCALE GENOMIC DNA]</scope>
    <source>
        <strain evidence="3">ATCC 9321 / DSM 20548 / JCM 6508 / NCTC 11806 / PC1</strain>
    </source>
</reference>
<organism evidence="2 3">
    <name type="scientific">Anaerococcus prevotii (strain ATCC 9321 / DSM 20548 / JCM 6508 / NCTC 11806 / PC1)</name>
    <name type="common">Peptostreptococcus prevotii</name>
    <name type="synonym">Peptococcus prevotii</name>
    <dbReference type="NCBI Taxonomy" id="525919"/>
    <lineage>
        <taxon>Bacteria</taxon>
        <taxon>Bacillati</taxon>
        <taxon>Bacillota</taxon>
        <taxon>Tissierellia</taxon>
        <taxon>Tissierellales</taxon>
        <taxon>Peptoniphilaceae</taxon>
        <taxon>Anaerococcus</taxon>
    </lineage>
</organism>
<gene>
    <name evidence="2" type="ordered locus">Apre_1098</name>
</gene>
<keyword evidence="1" id="KW-1133">Transmembrane helix</keyword>
<dbReference type="AlphaFoldDB" id="C7RD62"/>
<dbReference type="OrthoDB" id="1692721at2"/>
<dbReference type="HOGENOM" id="CLU_189040_0_0_9"/>
<dbReference type="EMBL" id="CP001708">
    <property type="protein sequence ID" value="ACV29125.1"/>
    <property type="molecule type" value="Genomic_DNA"/>
</dbReference>
<dbReference type="Proteomes" id="UP000002294">
    <property type="component" value="Chromosome"/>
</dbReference>
<keyword evidence="3" id="KW-1185">Reference proteome</keyword>
<dbReference type="RefSeq" id="WP_015778028.1">
    <property type="nucleotide sequence ID" value="NC_013171.1"/>
</dbReference>
<evidence type="ECO:0000313" key="3">
    <source>
        <dbReference type="Proteomes" id="UP000002294"/>
    </source>
</evidence>
<sequence length="87" mass="9502">MNKRKISMIFFIIGLLAFGISLILPVDILEAYTNLRPVGIGTLIVCPILGIVGLLFAIKEKTITVALLNVLLILSFPLVMLIGYSLM</sequence>
<protein>
    <submittedName>
        <fullName evidence="2">Uncharacterized protein</fullName>
    </submittedName>
</protein>
<feature type="transmembrane region" description="Helical" evidence="1">
    <location>
        <begin position="7"/>
        <end position="26"/>
    </location>
</feature>
<evidence type="ECO:0000256" key="1">
    <source>
        <dbReference type="SAM" id="Phobius"/>
    </source>
</evidence>
<keyword evidence="1" id="KW-0812">Transmembrane</keyword>
<dbReference type="STRING" id="525919.Apre_1098"/>
<keyword evidence="1" id="KW-0472">Membrane</keyword>
<feature type="transmembrane region" description="Helical" evidence="1">
    <location>
        <begin position="38"/>
        <end position="58"/>
    </location>
</feature>
<dbReference type="KEGG" id="apr:Apre_1098"/>
<evidence type="ECO:0000313" key="2">
    <source>
        <dbReference type="EMBL" id="ACV29125.1"/>
    </source>
</evidence>
<feature type="transmembrane region" description="Helical" evidence="1">
    <location>
        <begin position="65"/>
        <end position="86"/>
    </location>
</feature>
<accession>C7RD62</accession>